<evidence type="ECO:0000313" key="1">
    <source>
        <dbReference type="EMBL" id="GAA3870777.1"/>
    </source>
</evidence>
<dbReference type="InterPro" id="IPR028276">
    <property type="entry name" value="Imm68"/>
</dbReference>
<reference evidence="2" key="1">
    <citation type="journal article" date="2019" name="Int. J. Syst. Evol. Microbiol.">
        <title>The Global Catalogue of Microorganisms (GCM) 10K type strain sequencing project: providing services to taxonomists for standard genome sequencing and annotation.</title>
        <authorList>
            <consortium name="The Broad Institute Genomics Platform"/>
            <consortium name="The Broad Institute Genome Sequencing Center for Infectious Disease"/>
            <person name="Wu L."/>
            <person name="Ma J."/>
        </authorList>
    </citation>
    <scope>NUCLEOTIDE SEQUENCE [LARGE SCALE GENOMIC DNA]</scope>
    <source>
        <strain evidence="2">JCM 17021</strain>
    </source>
</reference>
<organism evidence="1 2">
    <name type="scientific">Leifsonia kafniensis</name>
    <dbReference type="NCBI Taxonomy" id="475957"/>
    <lineage>
        <taxon>Bacteria</taxon>
        <taxon>Bacillati</taxon>
        <taxon>Actinomycetota</taxon>
        <taxon>Actinomycetes</taxon>
        <taxon>Micrococcales</taxon>
        <taxon>Microbacteriaceae</taxon>
        <taxon>Leifsonia</taxon>
    </lineage>
</organism>
<protein>
    <submittedName>
        <fullName evidence="1">Uncharacterized protein</fullName>
    </submittedName>
</protein>
<comment type="caution">
    <text evidence="1">The sequence shown here is derived from an EMBL/GenBank/DDBJ whole genome shotgun (WGS) entry which is preliminary data.</text>
</comment>
<evidence type="ECO:0000313" key="2">
    <source>
        <dbReference type="Proteomes" id="UP001501803"/>
    </source>
</evidence>
<dbReference type="Pfam" id="PF15583">
    <property type="entry name" value="Imm68"/>
    <property type="match status" value="1"/>
</dbReference>
<dbReference type="Proteomes" id="UP001501803">
    <property type="component" value="Unassembled WGS sequence"/>
</dbReference>
<keyword evidence="2" id="KW-1185">Reference proteome</keyword>
<dbReference type="EMBL" id="BAABCN010000002">
    <property type="protein sequence ID" value="GAA3870777.1"/>
    <property type="molecule type" value="Genomic_DNA"/>
</dbReference>
<sequence>MTLAPWWESWLGGTDDSLLLLDYFEKRTPGAVSLAEVLVELHLLTPLQHGSWARADAWFALPGMPEAHFGLAVEVVIDLSAVVVECIHSGVVPVAAFGPAGESDGVIDIDLAASAPELVLLQSALGSFLAEPGRFEISEFLDGDELQELTSHCTQIVAELQAYLSAAPAT</sequence>
<gene>
    <name evidence="1" type="ORF">GCM10022381_12390</name>
</gene>
<dbReference type="RefSeq" id="WP_345063490.1">
    <property type="nucleotide sequence ID" value="NZ_BAABCN010000002.1"/>
</dbReference>
<proteinExistence type="predicted"/>
<name>A0ABP7KA47_9MICO</name>
<accession>A0ABP7KA47</accession>